<organism evidence="1 2">
    <name type="scientific">Thelephora ganbajun</name>
    <name type="common">Ganba fungus</name>
    <dbReference type="NCBI Taxonomy" id="370292"/>
    <lineage>
        <taxon>Eukaryota</taxon>
        <taxon>Fungi</taxon>
        <taxon>Dikarya</taxon>
        <taxon>Basidiomycota</taxon>
        <taxon>Agaricomycotina</taxon>
        <taxon>Agaricomycetes</taxon>
        <taxon>Thelephorales</taxon>
        <taxon>Thelephoraceae</taxon>
        <taxon>Thelephora</taxon>
    </lineage>
</organism>
<dbReference type="Proteomes" id="UP000886501">
    <property type="component" value="Unassembled WGS sequence"/>
</dbReference>
<keyword evidence="2" id="KW-1185">Reference proteome</keyword>
<reference evidence="1" key="2">
    <citation type="journal article" date="2020" name="Nat. Commun.">
        <title>Large-scale genome sequencing of mycorrhizal fungi provides insights into the early evolution of symbiotic traits.</title>
        <authorList>
            <person name="Miyauchi S."/>
            <person name="Kiss E."/>
            <person name="Kuo A."/>
            <person name="Drula E."/>
            <person name="Kohler A."/>
            <person name="Sanchez-Garcia M."/>
            <person name="Morin E."/>
            <person name="Andreopoulos B."/>
            <person name="Barry K.W."/>
            <person name="Bonito G."/>
            <person name="Buee M."/>
            <person name="Carver A."/>
            <person name="Chen C."/>
            <person name="Cichocki N."/>
            <person name="Clum A."/>
            <person name="Culley D."/>
            <person name="Crous P.W."/>
            <person name="Fauchery L."/>
            <person name="Girlanda M."/>
            <person name="Hayes R.D."/>
            <person name="Keri Z."/>
            <person name="LaButti K."/>
            <person name="Lipzen A."/>
            <person name="Lombard V."/>
            <person name="Magnuson J."/>
            <person name="Maillard F."/>
            <person name="Murat C."/>
            <person name="Nolan M."/>
            <person name="Ohm R.A."/>
            <person name="Pangilinan J."/>
            <person name="Pereira M.F."/>
            <person name="Perotto S."/>
            <person name="Peter M."/>
            <person name="Pfister S."/>
            <person name="Riley R."/>
            <person name="Sitrit Y."/>
            <person name="Stielow J.B."/>
            <person name="Szollosi G."/>
            <person name="Zifcakova L."/>
            <person name="Stursova M."/>
            <person name="Spatafora J.W."/>
            <person name="Tedersoo L."/>
            <person name="Vaario L.M."/>
            <person name="Yamada A."/>
            <person name="Yan M."/>
            <person name="Wang P."/>
            <person name="Xu J."/>
            <person name="Bruns T."/>
            <person name="Baldrian P."/>
            <person name="Vilgalys R."/>
            <person name="Dunand C."/>
            <person name="Henrissat B."/>
            <person name="Grigoriev I.V."/>
            <person name="Hibbett D."/>
            <person name="Nagy L.G."/>
            <person name="Martin F.M."/>
        </authorList>
    </citation>
    <scope>NUCLEOTIDE SEQUENCE</scope>
    <source>
        <strain evidence="1">P2</strain>
    </source>
</reference>
<gene>
    <name evidence="1" type="ORF">BDM02DRAFT_3124945</name>
</gene>
<protein>
    <submittedName>
        <fullName evidence="1">Uncharacterized protein</fullName>
    </submittedName>
</protein>
<reference evidence="1" key="1">
    <citation type="submission" date="2019-10" db="EMBL/GenBank/DDBJ databases">
        <authorList>
            <consortium name="DOE Joint Genome Institute"/>
            <person name="Kuo A."/>
            <person name="Miyauchi S."/>
            <person name="Kiss E."/>
            <person name="Drula E."/>
            <person name="Kohler A."/>
            <person name="Sanchez-Garcia M."/>
            <person name="Andreopoulos B."/>
            <person name="Barry K.W."/>
            <person name="Bonito G."/>
            <person name="Buee M."/>
            <person name="Carver A."/>
            <person name="Chen C."/>
            <person name="Cichocki N."/>
            <person name="Clum A."/>
            <person name="Culley D."/>
            <person name="Crous P.W."/>
            <person name="Fauchery L."/>
            <person name="Girlanda M."/>
            <person name="Hayes R."/>
            <person name="Keri Z."/>
            <person name="Labutti K."/>
            <person name="Lipzen A."/>
            <person name="Lombard V."/>
            <person name="Magnuson J."/>
            <person name="Maillard F."/>
            <person name="Morin E."/>
            <person name="Murat C."/>
            <person name="Nolan M."/>
            <person name="Ohm R."/>
            <person name="Pangilinan J."/>
            <person name="Pereira M."/>
            <person name="Perotto S."/>
            <person name="Peter M."/>
            <person name="Riley R."/>
            <person name="Sitrit Y."/>
            <person name="Stielow B."/>
            <person name="Szollosi G."/>
            <person name="Zifcakova L."/>
            <person name="Stursova M."/>
            <person name="Spatafora J.W."/>
            <person name="Tedersoo L."/>
            <person name="Vaario L.-M."/>
            <person name="Yamada A."/>
            <person name="Yan M."/>
            <person name="Wang P."/>
            <person name="Xu J."/>
            <person name="Bruns T."/>
            <person name="Baldrian P."/>
            <person name="Vilgalys R."/>
            <person name="Henrissat B."/>
            <person name="Grigoriev I.V."/>
            <person name="Hibbett D."/>
            <person name="Nagy L.G."/>
            <person name="Martin F.M."/>
        </authorList>
    </citation>
    <scope>NUCLEOTIDE SEQUENCE</scope>
    <source>
        <strain evidence="1">P2</strain>
    </source>
</reference>
<proteinExistence type="predicted"/>
<name>A0ACB6YXH2_THEGA</name>
<evidence type="ECO:0000313" key="2">
    <source>
        <dbReference type="Proteomes" id="UP000886501"/>
    </source>
</evidence>
<sequence>MKARLITVVPRGKSVAGGCCCIISTSLLGRVPHSANHDPTLDQQPLFRPRRRKIKARDLQDPEHSERDLS</sequence>
<dbReference type="EMBL" id="MU118803">
    <property type="protein sequence ID" value="KAF9641998.1"/>
    <property type="molecule type" value="Genomic_DNA"/>
</dbReference>
<evidence type="ECO:0000313" key="1">
    <source>
        <dbReference type="EMBL" id="KAF9641998.1"/>
    </source>
</evidence>
<accession>A0ACB6YXH2</accession>
<comment type="caution">
    <text evidence="1">The sequence shown here is derived from an EMBL/GenBank/DDBJ whole genome shotgun (WGS) entry which is preliminary data.</text>
</comment>